<comment type="caution">
    <text evidence="1">The sequence shown here is derived from an EMBL/GenBank/DDBJ whole genome shotgun (WGS) entry which is preliminary data.</text>
</comment>
<organism evidence="1">
    <name type="scientific">marine sediment metagenome</name>
    <dbReference type="NCBI Taxonomy" id="412755"/>
    <lineage>
        <taxon>unclassified sequences</taxon>
        <taxon>metagenomes</taxon>
        <taxon>ecological metagenomes</taxon>
    </lineage>
</organism>
<proteinExistence type="predicted"/>
<protein>
    <submittedName>
        <fullName evidence="1">Uncharacterized protein</fullName>
    </submittedName>
</protein>
<sequence>MSLTMTVLKEGDECQFFADEFPTEPGVKFAMSAKPATFIRRYMFQQDTGDHGPLLTIPLADAKKMAQEILKL</sequence>
<reference evidence="1" key="1">
    <citation type="journal article" date="2015" name="Nature">
        <title>Complex archaea that bridge the gap between prokaryotes and eukaryotes.</title>
        <authorList>
            <person name="Spang A."/>
            <person name="Saw J.H."/>
            <person name="Jorgensen S.L."/>
            <person name="Zaremba-Niedzwiedzka K."/>
            <person name="Martijn J."/>
            <person name="Lind A.E."/>
            <person name="van Eijk R."/>
            <person name="Schleper C."/>
            <person name="Guy L."/>
            <person name="Ettema T.J."/>
        </authorList>
    </citation>
    <scope>NUCLEOTIDE SEQUENCE</scope>
</reference>
<evidence type="ECO:0000313" key="1">
    <source>
        <dbReference type="EMBL" id="KKN35477.1"/>
    </source>
</evidence>
<dbReference type="AlphaFoldDB" id="A0A0F9QEQ4"/>
<dbReference type="EMBL" id="LAZR01002036">
    <property type="protein sequence ID" value="KKN35477.1"/>
    <property type="molecule type" value="Genomic_DNA"/>
</dbReference>
<gene>
    <name evidence="1" type="ORF">LCGC14_0783290</name>
</gene>
<accession>A0A0F9QEQ4</accession>
<name>A0A0F9QEQ4_9ZZZZ</name>